<keyword evidence="11" id="KW-0275">Fatty acid biosynthesis</keyword>
<comment type="subcellular location">
    <subcellularLocation>
        <location evidence="1">Membrane</location>
        <topology evidence="1">Multi-pass membrane protein</topology>
    </subcellularLocation>
</comment>
<dbReference type="GO" id="GO:0016717">
    <property type="term" value="F:oxidoreductase activity, acting on paired donors, with oxidation of a pair of donors resulting in the reduction of molecular oxygen to two molecules of water"/>
    <property type="evidence" value="ECO:0007669"/>
    <property type="project" value="InterPro"/>
</dbReference>
<dbReference type="AlphaFoldDB" id="A0A8X8Y144"/>
<dbReference type="GO" id="GO:0005789">
    <property type="term" value="C:endoplasmic reticulum membrane"/>
    <property type="evidence" value="ECO:0007669"/>
    <property type="project" value="TreeGrafter"/>
</dbReference>
<feature type="transmembrane region" description="Helical" evidence="12">
    <location>
        <begin position="108"/>
        <end position="128"/>
    </location>
</feature>
<protein>
    <recommendedName>
        <fullName evidence="15">Stearoyl-CoA desaturase (Delta-9 desaturase)</fullName>
    </recommendedName>
</protein>
<evidence type="ECO:0000256" key="1">
    <source>
        <dbReference type="ARBA" id="ARBA00004141"/>
    </source>
</evidence>
<keyword evidence="7 12" id="KW-1133">Transmembrane helix</keyword>
<keyword evidence="9" id="KW-0443">Lipid metabolism</keyword>
<dbReference type="InterPro" id="IPR015876">
    <property type="entry name" value="Acyl-CoA_DS"/>
</dbReference>
<comment type="caution">
    <text evidence="13">The sequence shown here is derived from an EMBL/GenBank/DDBJ whole genome shotgun (WGS) entry which is preliminary data.</text>
</comment>
<evidence type="ECO:0000256" key="7">
    <source>
        <dbReference type="ARBA" id="ARBA00022989"/>
    </source>
</evidence>
<keyword evidence="10 12" id="KW-0472">Membrane</keyword>
<reference evidence="13" key="1">
    <citation type="submission" date="2018-01" db="EMBL/GenBank/DDBJ databases">
        <authorList>
            <person name="Mao J.F."/>
        </authorList>
    </citation>
    <scope>NUCLEOTIDE SEQUENCE</scope>
    <source>
        <strain evidence="13">Huo1</strain>
        <tissue evidence="13">Leaf</tissue>
    </source>
</reference>
<keyword evidence="6" id="KW-0276">Fatty acid metabolism</keyword>
<evidence type="ECO:0000256" key="5">
    <source>
        <dbReference type="ARBA" id="ARBA00022692"/>
    </source>
</evidence>
<evidence type="ECO:0000256" key="3">
    <source>
        <dbReference type="ARBA" id="ARBA00009295"/>
    </source>
</evidence>
<sequence>MSSLGFLASLFLSIEIFLIKSFKLPKWLEYFFAYCGTLALQGNAIEWVSTHRYHHQFVDSEKDPHSQIEGFWFSHMTWLFDTDQRNRERNNAKDLEKQPFYKFLEKTYILHQLALGALLYALGLATHIKLSTPAQKQKMAFARLSL</sequence>
<dbReference type="GO" id="GO:0042761">
    <property type="term" value="P:very long-chain fatty acid biosynthetic process"/>
    <property type="evidence" value="ECO:0007669"/>
    <property type="project" value="TreeGrafter"/>
</dbReference>
<keyword evidence="4" id="KW-0444">Lipid biosynthesis</keyword>
<accession>A0A8X8Y144</accession>
<evidence type="ECO:0000256" key="10">
    <source>
        <dbReference type="ARBA" id="ARBA00023136"/>
    </source>
</evidence>
<keyword evidence="14" id="KW-1185">Reference proteome</keyword>
<name>A0A8X8Y144_SALSN</name>
<keyword evidence="5 12" id="KW-0812">Transmembrane</keyword>
<proteinExistence type="inferred from homology"/>
<evidence type="ECO:0000313" key="14">
    <source>
        <dbReference type="Proteomes" id="UP000298416"/>
    </source>
</evidence>
<organism evidence="13">
    <name type="scientific">Salvia splendens</name>
    <name type="common">Scarlet sage</name>
    <dbReference type="NCBI Taxonomy" id="180675"/>
    <lineage>
        <taxon>Eukaryota</taxon>
        <taxon>Viridiplantae</taxon>
        <taxon>Streptophyta</taxon>
        <taxon>Embryophyta</taxon>
        <taxon>Tracheophyta</taxon>
        <taxon>Spermatophyta</taxon>
        <taxon>Magnoliopsida</taxon>
        <taxon>eudicotyledons</taxon>
        <taxon>Gunneridae</taxon>
        <taxon>Pentapetalae</taxon>
        <taxon>asterids</taxon>
        <taxon>lamiids</taxon>
        <taxon>Lamiales</taxon>
        <taxon>Lamiaceae</taxon>
        <taxon>Nepetoideae</taxon>
        <taxon>Mentheae</taxon>
        <taxon>Salviinae</taxon>
        <taxon>Salvia</taxon>
        <taxon>Salvia subgen. Calosphace</taxon>
        <taxon>core Calosphace</taxon>
    </lineage>
</organism>
<reference evidence="13" key="2">
    <citation type="submission" date="2020-08" db="EMBL/GenBank/DDBJ databases">
        <title>Plant Genome Project.</title>
        <authorList>
            <person name="Zhang R.-G."/>
        </authorList>
    </citation>
    <scope>NUCLEOTIDE SEQUENCE</scope>
    <source>
        <strain evidence="13">Huo1</strain>
        <tissue evidence="13">Leaf</tissue>
    </source>
</reference>
<gene>
    <name evidence="13" type="ORF">SASPL_118822</name>
</gene>
<keyword evidence="8" id="KW-0560">Oxidoreductase</keyword>
<evidence type="ECO:0000256" key="4">
    <source>
        <dbReference type="ARBA" id="ARBA00022516"/>
    </source>
</evidence>
<dbReference type="PANTHER" id="PTHR11351">
    <property type="entry name" value="ACYL-COA DESATURASE"/>
    <property type="match status" value="1"/>
</dbReference>
<evidence type="ECO:0000256" key="2">
    <source>
        <dbReference type="ARBA" id="ARBA00005189"/>
    </source>
</evidence>
<dbReference type="Proteomes" id="UP000298416">
    <property type="component" value="Unassembled WGS sequence"/>
</dbReference>
<evidence type="ECO:0008006" key="15">
    <source>
        <dbReference type="Google" id="ProtNLM"/>
    </source>
</evidence>
<dbReference type="PANTHER" id="PTHR11351:SF31">
    <property type="entry name" value="DESATURASE 1, ISOFORM A-RELATED"/>
    <property type="match status" value="1"/>
</dbReference>
<evidence type="ECO:0000256" key="12">
    <source>
        <dbReference type="SAM" id="Phobius"/>
    </source>
</evidence>
<comment type="similarity">
    <text evidence="3">Belongs to the fatty acid desaturase type 1 family.</text>
</comment>
<comment type="pathway">
    <text evidence="2">Lipid metabolism.</text>
</comment>
<evidence type="ECO:0000256" key="11">
    <source>
        <dbReference type="ARBA" id="ARBA00023160"/>
    </source>
</evidence>
<evidence type="ECO:0000256" key="8">
    <source>
        <dbReference type="ARBA" id="ARBA00023002"/>
    </source>
</evidence>
<dbReference type="EMBL" id="PNBA02000006">
    <property type="protein sequence ID" value="KAG6422257.1"/>
    <property type="molecule type" value="Genomic_DNA"/>
</dbReference>
<evidence type="ECO:0000256" key="9">
    <source>
        <dbReference type="ARBA" id="ARBA00023098"/>
    </source>
</evidence>
<evidence type="ECO:0000256" key="6">
    <source>
        <dbReference type="ARBA" id="ARBA00022832"/>
    </source>
</evidence>
<evidence type="ECO:0000313" key="13">
    <source>
        <dbReference type="EMBL" id="KAG6422257.1"/>
    </source>
</evidence>